<dbReference type="EMBL" id="CP100390">
    <property type="protein sequence ID" value="UZE95266.1"/>
    <property type="molecule type" value="Genomic_DNA"/>
</dbReference>
<sequence>MPRNTGLLNTIFTSLGIASSLLIAMLSIEFLIVGNLEHILIYAGISVFIACIYLTSTTIRQLSQKRQKH</sequence>
<evidence type="ECO:0000256" key="1">
    <source>
        <dbReference type="SAM" id="Phobius"/>
    </source>
</evidence>
<accession>A0ABY6MZJ3</accession>
<organism evidence="2 3">
    <name type="scientific">Alkalimarinus alittae</name>
    <dbReference type="NCBI Taxonomy" id="2961619"/>
    <lineage>
        <taxon>Bacteria</taxon>
        <taxon>Pseudomonadati</taxon>
        <taxon>Pseudomonadota</taxon>
        <taxon>Gammaproteobacteria</taxon>
        <taxon>Alteromonadales</taxon>
        <taxon>Alteromonadaceae</taxon>
        <taxon>Alkalimarinus</taxon>
    </lineage>
</organism>
<keyword evidence="1" id="KW-1133">Transmembrane helix</keyword>
<feature type="transmembrane region" description="Helical" evidence="1">
    <location>
        <begin position="39"/>
        <end position="59"/>
    </location>
</feature>
<proteinExistence type="predicted"/>
<keyword evidence="1" id="KW-0472">Membrane</keyword>
<keyword evidence="1" id="KW-0812">Transmembrane</keyword>
<evidence type="ECO:0000313" key="2">
    <source>
        <dbReference type="EMBL" id="UZE95266.1"/>
    </source>
</evidence>
<keyword evidence="3" id="KW-1185">Reference proteome</keyword>
<protein>
    <submittedName>
        <fullName evidence="2">Uncharacterized protein</fullName>
    </submittedName>
</protein>
<dbReference type="Proteomes" id="UP001163739">
    <property type="component" value="Chromosome"/>
</dbReference>
<evidence type="ECO:0000313" key="3">
    <source>
        <dbReference type="Proteomes" id="UP001163739"/>
    </source>
</evidence>
<dbReference type="RefSeq" id="WP_265046756.1">
    <property type="nucleotide sequence ID" value="NZ_CP100390.1"/>
</dbReference>
<feature type="transmembrane region" description="Helical" evidence="1">
    <location>
        <begin position="7"/>
        <end position="33"/>
    </location>
</feature>
<gene>
    <name evidence="2" type="ORF">NKI27_14510</name>
</gene>
<name>A0ABY6MZJ3_9ALTE</name>
<reference evidence="2" key="1">
    <citation type="submission" date="2022-06" db="EMBL/GenBank/DDBJ databases">
        <title>Alkalimarinus sp. nov., isolated from gut of a Alitta virens.</title>
        <authorList>
            <person name="Yang A.I."/>
            <person name="Shin N.-R."/>
        </authorList>
    </citation>
    <scope>NUCLEOTIDE SEQUENCE</scope>
    <source>
        <strain evidence="2">A2M4</strain>
    </source>
</reference>